<evidence type="ECO:0000256" key="3">
    <source>
        <dbReference type="ARBA" id="ARBA00023163"/>
    </source>
</evidence>
<organism evidence="5 6">
    <name type="scientific">Ardenticatena maritima</name>
    <dbReference type="NCBI Taxonomy" id="872965"/>
    <lineage>
        <taxon>Bacteria</taxon>
        <taxon>Bacillati</taxon>
        <taxon>Chloroflexota</taxon>
        <taxon>Ardenticatenia</taxon>
        <taxon>Ardenticatenales</taxon>
        <taxon>Ardenticatenaceae</taxon>
        <taxon>Ardenticatena</taxon>
    </lineage>
</organism>
<dbReference type="Gene3D" id="1.10.10.10">
    <property type="entry name" value="Winged helix-like DNA-binding domain superfamily/Winged helix DNA-binding domain"/>
    <property type="match status" value="1"/>
</dbReference>
<evidence type="ECO:0000313" key="5">
    <source>
        <dbReference type="EMBL" id="GAP62500.1"/>
    </source>
</evidence>
<dbReference type="SMART" id="SM00347">
    <property type="entry name" value="HTH_MARR"/>
    <property type="match status" value="1"/>
</dbReference>
<keyword evidence="2" id="KW-0238">DNA-binding</keyword>
<comment type="caution">
    <text evidence="5">The sequence shown here is derived from an EMBL/GenBank/DDBJ whole genome shotgun (WGS) entry which is preliminary data.</text>
</comment>
<dbReference type="InterPro" id="IPR036388">
    <property type="entry name" value="WH-like_DNA-bd_sf"/>
</dbReference>
<dbReference type="InterPro" id="IPR000835">
    <property type="entry name" value="HTH_MarR-typ"/>
</dbReference>
<evidence type="ECO:0000259" key="4">
    <source>
        <dbReference type="PROSITE" id="PS50995"/>
    </source>
</evidence>
<dbReference type="Pfam" id="PF12802">
    <property type="entry name" value="MarR_2"/>
    <property type="match status" value="1"/>
</dbReference>
<dbReference type="InterPro" id="IPR036390">
    <property type="entry name" value="WH_DNA-bd_sf"/>
</dbReference>
<gene>
    <name evidence="5" type="ORF">ARMA_0923</name>
</gene>
<sequence>MHLSWLAQKRFNQHISRYGITLPQFLALAYMIKERQCAMNQLAEATQQDAATMTGVVDRLERLNLVERRRNPLDRRVVFVIPTERALELVQEVYAAHNVLIAKLFESFEDDELQTLVSLLSRLLDSMHQDDYNATNGSSTDKA</sequence>
<dbReference type="FunCoup" id="A0A0N0RFE5">
    <property type="interactions" value="4"/>
</dbReference>
<feature type="domain" description="HTH marR-type" evidence="4">
    <location>
        <begin position="1"/>
        <end position="125"/>
    </location>
</feature>
<dbReference type="PANTHER" id="PTHR42756">
    <property type="entry name" value="TRANSCRIPTIONAL REGULATOR, MARR"/>
    <property type="match status" value="1"/>
</dbReference>
<reference evidence="6" key="2">
    <citation type="submission" date="2015-08" db="EMBL/GenBank/DDBJ databases">
        <title>Draft Genome Sequence of a Heterotrophic Facultative Anaerobic Bacterium Ardenticatena maritima Strain 110S.</title>
        <authorList>
            <person name="Kawaichi S."/>
            <person name="Yoshida T."/>
            <person name="Sako Y."/>
            <person name="Nakamura R."/>
        </authorList>
    </citation>
    <scope>NUCLEOTIDE SEQUENCE [LARGE SCALE GENOMIC DNA]</scope>
    <source>
        <strain evidence="6">110S</strain>
    </source>
</reference>
<proteinExistence type="predicted"/>
<dbReference type="PRINTS" id="PR00598">
    <property type="entry name" value="HTHMARR"/>
</dbReference>
<dbReference type="InParanoid" id="A0A0N0RFE5"/>
<dbReference type="PANTHER" id="PTHR42756:SF1">
    <property type="entry name" value="TRANSCRIPTIONAL REPRESSOR OF EMRAB OPERON"/>
    <property type="match status" value="1"/>
</dbReference>
<dbReference type="GO" id="GO:0003677">
    <property type="term" value="F:DNA binding"/>
    <property type="evidence" value="ECO:0007669"/>
    <property type="project" value="UniProtKB-KW"/>
</dbReference>
<dbReference type="GO" id="GO:0003700">
    <property type="term" value="F:DNA-binding transcription factor activity"/>
    <property type="evidence" value="ECO:0007669"/>
    <property type="project" value="InterPro"/>
</dbReference>
<reference evidence="5 6" key="1">
    <citation type="journal article" date="2015" name="Genome Announc.">
        <title>Draft Genome Sequence of a Heterotrophic Facultative Anaerobic Thermophilic Bacterium, Ardenticatena maritima Strain 110ST.</title>
        <authorList>
            <person name="Kawaichi S."/>
            <person name="Yoshida T."/>
            <person name="Sako Y."/>
            <person name="Nakamura R."/>
        </authorList>
    </citation>
    <scope>NUCLEOTIDE SEQUENCE [LARGE SCALE GENOMIC DNA]</scope>
    <source>
        <strain evidence="5 6">110S</strain>
    </source>
</reference>
<keyword evidence="3" id="KW-0804">Transcription</keyword>
<dbReference type="Proteomes" id="UP000037784">
    <property type="component" value="Unassembled WGS sequence"/>
</dbReference>
<dbReference type="AlphaFoldDB" id="A0A0N0RFE5"/>
<keyword evidence="6" id="KW-1185">Reference proteome</keyword>
<name>A0A0N0RFE5_9CHLR</name>
<evidence type="ECO:0000256" key="2">
    <source>
        <dbReference type="ARBA" id="ARBA00023125"/>
    </source>
</evidence>
<keyword evidence="1" id="KW-0805">Transcription regulation</keyword>
<dbReference type="SUPFAM" id="SSF46785">
    <property type="entry name" value="Winged helix' DNA-binding domain"/>
    <property type="match status" value="1"/>
</dbReference>
<protein>
    <recommendedName>
        <fullName evidence="4">HTH marR-type domain-containing protein</fullName>
    </recommendedName>
</protein>
<evidence type="ECO:0000313" key="6">
    <source>
        <dbReference type="Proteomes" id="UP000037784"/>
    </source>
</evidence>
<dbReference type="PROSITE" id="PS50995">
    <property type="entry name" value="HTH_MARR_2"/>
    <property type="match status" value="1"/>
</dbReference>
<accession>A0A0N0RFE5</accession>
<dbReference type="EMBL" id="BBZA01000061">
    <property type="protein sequence ID" value="GAP62500.1"/>
    <property type="molecule type" value="Genomic_DNA"/>
</dbReference>
<evidence type="ECO:0000256" key="1">
    <source>
        <dbReference type="ARBA" id="ARBA00023015"/>
    </source>
</evidence>